<dbReference type="Gene3D" id="1.10.10.10">
    <property type="entry name" value="Winged helix-like DNA-binding domain superfamily/Winged helix DNA-binding domain"/>
    <property type="match status" value="1"/>
</dbReference>
<organism evidence="6">
    <name type="scientific">Eiseniibacteriota bacterium</name>
    <dbReference type="NCBI Taxonomy" id="2212470"/>
    <lineage>
        <taxon>Bacteria</taxon>
        <taxon>Candidatus Eiseniibacteriota</taxon>
    </lineage>
</organism>
<dbReference type="SUPFAM" id="SSF46785">
    <property type="entry name" value="Winged helix' DNA-binding domain"/>
    <property type="match status" value="1"/>
</dbReference>
<dbReference type="PANTHER" id="PTHR24567">
    <property type="entry name" value="CRP FAMILY TRANSCRIPTIONAL REGULATORY PROTEIN"/>
    <property type="match status" value="1"/>
</dbReference>
<feature type="domain" description="Cyclic nucleotide-binding" evidence="4">
    <location>
        <begin position="18"/>
        <end position="122"/>
    </location>
</feature>
<evidence type="ECO:0000259" key="5">
    <source>
        <dbReference type="PROSITE" id="PS51063"/>
    </source>
</evidence>
<dbReference type="GO" id="GO:0005829">
    <property type="term" value="C:cytosol"/>
    <property type="evidence" value="ECO:0007669"/>
    <property type="project" value="TreeGrafter"/>
</dbReference>
<dbReference type="SMART" id="SM00419">
    <property type="entry name" value="HTH_CRP"/>
    <property type="match status" value="1"/>
</dbReference>
<dbReference type="GO" id="GO:0003677">
    <property type="term" value="F:DNA binding"/>
    <property type="evidence" value="ECO:0007669"/>
    <property type="project" value="UniProtKB-KW"/>
</dbReference>
<sequence length="230" mass="26039">MQYDQTMDAKDTFMRTALFRDLGGESLARLAEGSRRLEVARGEHLFLEGDEGRDIFVLAEGGIRLYKLAEDGQETTVKLVEPFEAFAEIAFFDDGRYPVSAVATKYSVVQAVSGTAFQALLGDRVFRGEFISTLIGRIRYLSQRIHYLTAYDVEQRFFRFLYEQCGASDTCKLEIPKKEIAAAIGTVPETLSRLILRLRERGDIEWKGSRIRVRDGLWEEQGYPRGGGAE</sequence>
<protein>
    <submittedName>
        <fullName evidence="6">Crp/Fnr family transcriptional regulator</fullName>
    </submittedName>
</protein>
<dbReference type="InterPro" id="IPR012318">
    <property type="entry name" value="HTH_CRP"/>
</dbReference>
<dbReference type="PROSITE" id="PS50042">
    <property type="entry name" value="CNMP_BINDING_3"/>
    <property type="match status" value="1"/>
</dbReference>
<proteinExistence type="predicted"/>
<reference evidence="6" key="1">
    <citation type="journal article" date="2020" name="mSystems">
        <title>Genome- and Community-Level Interaction Insights into Carbon Utilization and Element Cycling Functions of Hydrothermarchaeota in Hydrothermal Sediment.</title>
        <authorList>
            <person name="Zhou Z."/>
            <person name="Liu Y."/>
            <person name="Xu W."/>
            <person name="Pan J."/>
            <person name="Luo Z.H."/>
            <person name="Li M."/>
        </authorList>
    </citation>
    <scope>NUCLEOTIDE SEQUENCE [LARGE SCALE GENOMIC DNA]</scope>
    <source>
        <strain evidence="6">SpSt-1233</strain>
    </source>
</reference>
<evidence type="ECO:0000259" key="4">
    <source>
        <dbReference type="PROSITE" id="PS50042"/>
    </source>
</evidence>
<dbReference type="GO" id="GO:0003700">
    <property type="term" value="F:DNA-binding transcription factor activity"/>
    <property type="evidence" value="ECO:0007669"/>
    <property type="project" value="TreeGrafter"/>
</dbReference>
<accession>A0A7V2AUV0</accession>
<dbReference type="Gene3D" id="2.60.120.10">
    <property type="entry name" value="Jelly Rolls"/>
    <property type="match status" value="1"/>
</dbReference>
<dbReference type="InterPro" id="IPR036388">
    <property type="entry name" value="WH-like_DNA-bd_sf"/>
</dbReference>
<feature type="domain" description="HTH crp-type" evidence="5">
    <location>
        <begin position="151"/>
        <end position="217"/>
    </location>
</feature>
<gene>
    <name evidence="6" type="ORF">ENO08_04380</name>
</gene>
<evidence type="ECO:0000313" key="6">
    <source>
        <dbReference type="EMBL" id="HER43677.1"/>
    </source>
</evidence>
<keyword evidence="3" id="KW-0804">Transcription</keyword>
<dbReference type="InterPro" id="IPR036390">
    <property type="entry name" value="WH_DNA-bd_sf"/>
</dbReference>
<dbReference type="InterPro" id="IPR018490">
    <property type="entry name" value="cNMP-bd_dom_sf"/>
</dbReference>
<keyword evidence="2" id="KW-0238">DNA-binding</keyword>
<dbReference type="InterPro" id="IPR014710">
    <property type="entry name" value="RmlC-like_jellyroll"/>
</dbReference>
<dbReference type="PROSITE" id="PS51063">
    <property type="entry name" value="HTH_CRP_2"/>
    <property type="match status" value="1"/>
</dbReference>
<comment type="caution">
    <text evidence="6">The sequence shown here is derived from an EMBL/GenBank/DDBJ whole genome shotgun (WGS) entry which is preliminary data.</text>
</comment>
<dbReference type="Pfam" id="PF13545">
    <property type="entry name" value="HTH_Crp_2"/>
    <property type="match status" value="1"/>
</dbReference>
<evidence type="ECO:0000256" key="2">
    <source>
        <dbReference type="ARBA" id="ARBA00023125"/>
    </source>
</evidence>
<keyword evidence="1" id="KW-0805">Transcription regulation</keyword>
<dbReference type="Proteomes" id="UP000886069">
    <property type="component" value="Unassembled WGS sequence"/>
</dbReference>
<evidence type="ECO:0000256" key="3">
    <source>
        <dbReference type="ARBA" id="ARBA00023163"/>
    </source>
</evidence>
<dbReference type="SMART" id="SM00100">
    <property type="entry name" value="cNMP"/>
    <property type="match status" value="1"/>
</dbReference>
<dbReference type="Pfam" id="PF00027">
    <property type="entry name" value="cNMP_binding"/>
    <property type="match status" value="1"/>
</dbReference>
<dbReference type="EMBL" id="DSEC01000309">
    <property type="protein sequence ID" value="HER43677.1"/>
    <property type="molecule type" value="Genomic_DNA"/>
</dbReference>
<dbReference type="AlphaFoldDB" id="A0A7V2AUV0"/>
<evidence type="ECO:0000256" key="1">
    <source>
        <dbReference type="ARBA" id="ARBA00023015"/>
    </source>
</evidence>
<dbReference type="SUPFAM" id="SSF51206">
    <property type="entry name" value="cAMP-binding domain-like"/>
    <property type="match status" value="1"/>
</dbReference>
<dbReference type="CDD" id="cd00038">
    <property type="entry name" value="CAP_ED"/>
    <property type="match status" value="1"/>
</dbReference>
<dbReference type="InterPro" id="IPR050397">
    <property type="entry name" value="Env_Response_Regulators"/>
</dbReference>
<dbReference type="PANTHER" id="PTHR24567:SF68">
    <property type="entry name" value="DNA-BINDING TRANSCRIPTIONAL DUAL REGULATOR CRP"/>
    <property type="match status" value="1"/>
</dbReference>
<name>A0A7V2AUV0_UNCEI</name>
<dbReference type="InterPro" id="IPR000595">
    <property type="entry name" value="cNMP-bd_dom"/>
</dbReference>